<dbReference type="Pfam" id="PF08707">
    <property type="entry name" value="PriCT_2"/>
    <property type="match status" value="1"/>
</dbReference>
<accession>A0A0F9BMR6</accession>
<gene>
    <name evidence="2" type="ORF">LCGC14_2428140</name>
</gene>
<dbReference type="SMART" id="SM00943">
    <property type="entry name" value="Prim-Pol"/>
    <property type="match status" value="1"/>
</dbReference>
<dbReference type="InterPro" id="IPR014819">
    <property type="entry name" value="PriCT_2"/>
</dbReference>
<sequence length="524" mass="58454">LATGKKSGNLLVVDIDQKPEKNEYGEEQWEGLCIQHTGSAIGYPDTVESITGSGGKHIFFYYPENSIIKSRQKALGEAVDIRADGGYVILPPSIHVTGNVYSWELSSDPEDIDVAMAPDWLILQCQHRERPQPKNSPETIQLTPEKVNELRGVLAFIPSDDRDVWLEIGMALKSTYAGIQAYGIWNEWSQQSTKFDLQDQQKTWESLDPDGGVSIASLYYRAQKNGWCEPTVIDHNLVPNLEDVKILEIREPVQAPVDLHSPPGVLKDITNYILNTSKRPQPSFAVNAALTFAGAILGRRVAGETGLRTNLYLISVGSTASGKDHPRAAVKTLLMATNKIDYLGGENIASGQAILTRLAVTPSVLFLLDEFGMLLQSIQSHGAGRHNKEIITNFMKLFSSAGTIYVSTEYADQKQKPRITLEYPCVSLHATTTAEEFYPALTSMHVVNGYLNRFLVVDESYKPRPKRLRTTQDIEIPETIIDWVNYIDRDFRGDESNLSGLNPETPIRIEKDPDAREIFNTFED</sequence>
<name>A0A0F9BMR6_9ZZZZ</name>
<comment type="caution">
    <text evidence="2">The sequence shown here is derived from an EMBL/GenBank/DDBJ whole genome shotgun (WGS) entry which is preliminary data.</text>
</comment>
<dbReference type="Pfam" id="PF09250">
    <property type="entry name" value="Prim-Pol"/>
    <property type="match status" value="1"/>
</dbReference>
<evidence type="ECO:0000259" key="1">
    <source>
        <dbReference type="SMART" id="SM00943"/>
    </source>
</evidence>
<organism evidence="2">
    <name type="scientific">marine sediment metagenome</name>
    <dbReference type="NCBI Taxonomy" id="412755"/>
    <lineage>
        <taxon>unclassified sequences</taxon>
        <taxon>metagenomes</taxon>
        <taxon>ecological metagenomes</taxon>
    </lineage>
</organism>
<evidence type="ECO:0000313" key="2">
    <source>
        <dbReference type="EMBL" id="KKL23164.1"/>
    </source>
</evidence>
<dbReference type="GO" id="GO:0016817">
    <property type="term" value="F:hydrolase activity, acting on acid anhydrides"/>
    <property type="evidence" value="ECO:0007669"/>
    <property type="project" value="InterPro"/>
</dbReference>
<dbReference type="InterPro" id="IPR015330">
    <property type="entry name" value="DNA_primase/pol_bifunc_N"/>
</dbReference>
<dbReference type="CDD" id="cd04859">
    <property type="entry name" value="Prim_Pol"/>
    <property type="match status" value="1"/>
</dbReference>
<protein>
    <recommendedName>
        <fullName evidence="1">DNA primase/polymerase bifunctional N-terminal domain-containing protein</fullName>
    </recommendedName>
</protein>
<feature type="non-terminal residue" evidence="2">
    <location>
        <position position="1"/>
    </location>
</feature>
<proteinExistence type="predicted"/>
<dbReference type="AlphaFoldDB" id="A0A0F9BMR6"/>
<dbReference type="EMBL" id="LAZR01037078">
    <property type="protein sequence ID" value="KKL23164.1"/>
    <property type="molecule type" value="Genomic_DNA"/>
</dbReference>
<feature type="domain" description="DNA primase/polymerase bifunctional N-terminal" evidence="1">
    <location>
        <begin position="1"/>
        <end position="121"/>
    </location>
</feature>
<feature type="non-terminal residue" evidence="2">
    <location>
        <position position="524"/>
    </location>
</feature>
<reference evidence="2" key="1">
    <citation type="journal article" date="2015" name="Nature">
        <title>Complex archaea that bridge the gap between prokaryotes and eukaryotes.</title>
        <authorList>
            <person name="Spang A."/>
            <person name="Saw J.H."/>
            <person name="Jorgensen S.L."/>
            <person name="Zaremba-Niedzwiedzka K."/>
            <person name="Martijn J."/>
            <person name="Lind A.E."/>
            <person name="van Eijk R."/>
            <person name="Schleper C."/>
            <person name="Guy L."/>
            <person name="Ettema T.J."/>
        </authorList>
    </citation>
    <scope>NUCLEOTIDE SEQUENCE</scope>
</reference>
<dbReference type="SUPFAM" id="SSF56747">
    <property type="entry name" value="Prim-pol domain"/>
    <property type="match status" value="1"/>
</dbReference>